<evidence type="ECO:0000313" key="1">
    <source>
        <dbReference type="EMBL" id="KAK9902983.1"/>
    </source>
</evidence>
<evidence type="ECO:0000313" key="2">
    <source>
        <dbReference type="Proteomes" id="UP001457282"/>
    </source>
</evidence>
<reference evidence="1 2" key="1">
    <citation type="journal article" date="2023" name="G3 (Bethesda)">
        <title>A chromosome-length genome assembly and annotation of blackberry (Rubus argutus, cv. 'Hillquist').</title>
        <authorList>
            <person name="Bruna T."/>
            <person name="Aryal R."/>
            <person name="Dudchenko O."/>
            <person name="Sargent D.J."/>
            <person name="Mead D."/>
            <person name="Buti M."/>
            <person name="Cavallini A."/>
            <person name="Hytonen T."/>
            <person name="Andres J."/>
            <person name="Pham M."/>
            <person name="Weisz D."/>
            <person name="Mascagni F."/>
            <person name="Usai G."/>
            <person name="Natali L."/>
            <person name="Bassil N."/>
            <person name="Fernandez G.E."/>
            <person name="Lomsadze A."/>
            <person name="Armour M."/>
            <person name="Olukolu B."/>
            <person name="Poorten T."/>
            <person name="Britton C."/>
            <person name="Davik J."/>
            <person name="Ashrafi H."/>
            <person name="Aiden E.L."/>
            <person name="Borodovsky M."/>
            <person name="Worthington M."/>
        </authorList>
    </citation>
    <scope>NUCLEOTIDE SEQUENCE [LARGE SCALE GENOMIC DNA]</scope>
    <source>
        <strain evidence="1">PI 553951</strain>
    </source>
</reference>
<dbReference type="AlphaFoldDB" id="A0AAW1VLW0"/>
<protein>
    <submittedName>
        <fullName evidence="1">Uncharacterized protein</fullName>
    </submittedName>
</protein>
<gene>
    <name evidence="1" type="ORF">M0R45_001374</name>
</gene>
<proteinExistence type="predicted"/>
<organism evidence="1 2">
    <name type="scientific">Rubus argutus</name>
    <name type="common">Southern blackberry</name>
    <dbReference type="NCBI Taxonomy" id="59490"/>
    <lineage>
        <taxon>Eukaryota</taxon>
        <taxon>Viridiplantae</taxon>
        <taxon>Streptophyta</taxon>
        <taxon>Embryophyta</taxon>
        <taxon>Tracheophyta</taxon>
        <taxon>Spermatophyta</taxon>
        <taxon>Magnoliopsida</taxon>
        <taxon>eudicotyledons</taxon>
        <taxon>Gunneridae</taxon>
        <taxon>Pentapetalae</taxon>
        <taxon>rosids</taxon>
        <taxon>fabids</taxon>
        <taxon>Rosales</taxon>
        <taxon>Rosaceae</taxon>
        <taxon>Rosoideae</taxon>
        <taxon>Rosoideae incertae sedis</taxon>
        <taxon>Rubus</taxon>
    </lineage>
</organism>
<dbReference type="EMBL" id="JBEDUW010000245">
    <property type="protein sequence ID" value="KAK9902983.1"/>
    <property type="molecule type" value="Genomic_DNA"/>
</dbReference>
<sequence length="158" mass="17740">MAQRMLANGSEDASEQVNAGGGFVGLLKAVARGERNRISLSLMRLLSPRIQRTPNGDVVTVLASHKDVEAWDWLIERRGGLGSTQRKPTSWGCAQPKSVMIDFIFGFKREMMMSVVCNSEDKKRRVVVLSWLRAQKEDDRNRPRFHPGTVLDSTQEPS</sequence>
<keyword evidence="2" id="KW-1185">Reference proteome</keyword>
<accession>A0AAW1VLW0</accession>
<dbReference type="Proteomes" id="UP001457282">
    <property type="component" value="Unassembled WGS sequence"/>
</dbReference>
<comment type="caution">
    <text evidence="1">The sequence shown here is derived from an EMBL/GenBank/DDBJ whole genome shotgun (WGS) entry which is preliminary data.</text>
</comment>
<name>A0AAW1VLW0_RUBAR</name>